<dbReference type="Proteomes" id="UP000184171">
    <property type="component" value="Unassembled WGS sequence"/>
</dbReference>
<dbReference type="CDD" id="cd11715">
    <property type="entry name" value="THUMP_AdoMetMT"/>
    <property type="match status" value="1"/>
</dbReference>
<dbReference type="InterPro" id="IPR017244">
    <property type="entry name" value="23SrRNA_methyltr_KL"/>
</dbReference>
<dbReference type="EMBL" id="FQZT01000002">
    <property type="protein sequence ID" value="SHI78738.1"/>
    <property type="molecule type" value="Genomic_DNA"/>
</dbReference>
<evidence type="ECO:0000256" key="3">
    <source>
        <dbReference type="ARBA" id="ARBA00022603"/>
    </source>
</evidence>
<keyword evidence="5 6" id="KW-0949">S-adenosyl-L-methionine</keyword>
<dbReference type="InterPro" id="IPR054170">
    <property type="entry name" value="RlmL_1st"/>
</dbReference>
<dbReference type="HAMAP" id="MF_01858">
    <property type="entry name" value="23SrRNA_methyltr_KL"/>
    <property type="match status" value="1"/>
</dbReference>
<dbReference type="PANTHER" id="PTHR47313">
    <property type="entry name" value="RIBOSOMAL RNA LARGE SUBUNIT METHYLTRANSFERASE K/L"/>
    <property type="match status" value="1"/>
</dbReference>
<dbReference type="Pfam" id="PF10672">
    <property type="entry name" value="Methyltrans_SAM"/>
    <property type="match status" value="1"/>
</dbReference>
<sequence length="723" mass="81092">MKMQKQQFFATAALGLEPLLAAELIEIGAQEVKEERAGVRFSGDLESAYRLCLWSRLASRVLLPLVTFEAQDTDVLYREVQKLDWREHLSTDNTFAVDCTTVKSQITHSRYGALRVKDAIVDQFRARDGERPSVSVEQPDLRINLHLFKDQATLSLDLSGDSLHKRGYRIDGVHAPLKENLAAAILIRGGWPEIAATGGALADPMCGSGTLPLEAALIATDTAPGLLRDYFGFLGWKQHQSAIWQRLLDEAEQQRQDGLQNRLGTIVGYDADGRAIKAAWQHADKAGLGKIIHFEKRTLREFVAPAGVQTGLFVANPPYGERLGVESELPALYNLLGEKLANQCRGWKAAVITSNPQLGRSIGLRAGKINTLYNGALKCQLLQFELDEGNRWQSLAEGAGKAVKKELSAGAEMFANRLRKNLKKYRKWAKKEGLNCYRLYDADLPEYAVAVDIYADEVHLQEYRAPKSIDAKKAAERLQEVQDALPQVLDIVPDKIHLKVRQQQKGSRQYEKQAKRGILKEVREGNCTFLVNLSDYLDTGLFLDHRPTRQLIQKMASGTRFLNLFAYTGAATVHALVGGAMETTTVDMSRTYLEWAQKNIELNGFDADEEELIQADCLAWIDAEQQQRAGAFDLIFLDPPTFSNSKSMDGTFDIQRDHVDLLRKTVSLLAEGGTLIFSNNLRNFKMDLDELAELQIENLGNRTIPLDFERNPRIHNCWLIRRS</sequence>
<dbReference type="Pfam" id="PF01170">
    <property type="entry name" value="UPF0020"/>
    <property type="match status" value="1"/>
</dbReference>
<evidence type="ECO:0000256" key="4">
    <source>
        <dbReference type="ARBA" id="ARBA00022679"/>
    </source>
</evidence>
<keyword evidence="4 6" id="KW-0808">Transferase</keyword>
<dbReference type="PIRSF" id="PIRSF037618">
    <property type="entry name" value="RNA_Mtase_bacteria_prd"/>
    <property type="match status" value="1"/>
</dbReference>
<reference evidence="9 10" key="1">
    <citation type="submission" date="2016-11" db="EMBL/GenBank/DDBJ databases">
        <authorList>
            <person name="Jaros S."/>
            <person name="Januszkiewicz K."/>
            <person name="Wedrychowicz H."/>
        </authorList>
    </citation>
    <scope>NUCLEOTIDE SEQUENCE [LARGE SCALE GENOMIC DNA]</scope>
    <source>
        <strain evidence="9 10">DSM 5091</strain>
    </source>
</reference>
<dbReference type="GO" id="GO:0070043">
    <property type="term" value="F:rRNA (guanine-N7-)-methyltransferase activity"/>
    <property type="evidence" value="ECO:0007669"/>
    <property type="project" value="UniProtKB-UniRule"/>
</dbReference>
<dbReference type="InterPro" id="IPR019614">
    <property type="entry name" value="SAM-dep_methyl-trfase"/>
</dbReference>
<dbReference type="NCBIfam" id="NF008748">
    <property type="entry name" value="PRK11783.1"/>
    <property type="match status" value="1"/>
</dbReference>
<keyword evidence="2 6" id="KW-0698">rRNA processing</keyword>
<comment type="subcellular location">
    <subcellularLocation>
        <location evidence="6">Cytoplasm</location>
    </subcellularLocation>
</comment>
<comment type="catalytic activity">
    <reaction evidence="6">
        <text>guanosine(2445) in 23S rRNA + S-adenosyl-L-methionine = N(2)-methylguanosine(2445) in 23S rRNA + S-adenosyl-L-homocysteine + H(+)</text>
        <dbReference type="Rhea" id="RHEA:42740"/>
        <dbReference type="Rhea" id="RHEA-COMP:10215"/>
        <dbReference type="Rhea" id="RHEA-COMP:10216"/>
        <dbReference type="ChEBI" id="CHEBI:15378"/>
        <dbReference type="ChEBI" id="CHEBI:57856"/>
        <dbReference type="ChEBI" id="CHEBI:59789"/>
        <dbReference type="ChEBI" id="CHEBI:74269"/>
        <dbReference type="ChEBI" id="CHEBI:74481"/>
        <dbReference type="EC" id="2.1.1.173"/>
    </reaction>
</comment>
<evidence type="ECO:0000256" key="1">
    <source>
        <dbReference type="ARBA" id="ARBA00022490"/>
    </source>
</evidence>
<comment type="similarity">
    <text evidence="6">Belongs to the methyltransferase superfamily. RlmKL family.</text>
</comment>
<dbReference type="GO" id="GO:0052915">
    <property type="term" value="F:23S rRNA (guanine(2445)-N(2))-methyltransferase activity"/>
    <property type="evidence" value="ECO:0007669"/>
    <property type="project" value="UniProtKB-UniRule"/>
</dbReference>
<dbReference type="PROSITE" id="PS01261">
    <property type="entry name" value="UPF0020"/>
    <property type="match status" value="1"/>
</dbReference>
<dbReference type="InterPro" id="IPR029063">
    <property type="entry name" value="SAM-dependent_MTases_sf"/>
</dbReference>
<dbReference type="AlphaFoldDB" id="A0A1M6E0E0"/>
<organism evidence="9 10">
    <name type="scientific">Malonomonas rubra DSM 5091</name>
    <dbReference type="NCBI Taxonomy" id="1122189"/>
    <lineage>
        <taxon>Bacteria</taxon>
        <taxon>Pseudomonadati</taxon>
        <taxon>Thermodesulfobacteriota</taxon>
        <taxon>Desulfuromonadia</taxon>
        <taxon>Desulfuromonadales</taxon>
        <taxon>Geopsychrobacteraceae</taxon>
        <taxon>Malonomonas</taxon>
    </lineage>
</organism>
<dbReference type="CDD" id="cd02440">
    <property type="entry name" value="AdoMet_MTases"/>
    <property type="match status" value="1"/>
</dbReference>
<dbReference type="STRING" id="1122189.SAMN02745165_00877"/>
<dbReference type="Pfam" id="PF22020">
    <property type="entry name" value="RlmL_1st"/>
    <property type="match status" value="1"/>
</dbReference>
<evidence type="ECO:0000259" key="8">
    <source>
        <dbReference type="PROSITE" id="PS51165"/>
    </source>
</evidence>
<proteinExistence type="inferred from homology"/>
<dbReference type="EC" id="2.1.1.264" evidence="6"/>
<evidence type="ECO:0000256" key="5">
    <source>
        <dbReference type="ARBA" id="ARBA00022691"/>
    </source>
</evidence>
<dbReference type="PROSITE" id="PS51165">
    <property type="entry name" value="THUMP"/>
    <property type="match status" value="1"/>
</dbReference>
<dbReference type="GO" id="GO:0003723">
    <property type="term" value="F:RNA binding"/>
    <property type="evidence" value="ECO:0007669"/>
    <property type="project" value="UniProtKB-UniRule"/>
</dbReference>
<accession>A0A1M6E0E0</accession>
<dbReference type="PANTHER" id="PTHR47313:SF1">
    <property type="entry name" value="RIBOSOMAL RNA LARGE SUBUNIT METHYLTRANSFERASE K_L"/>
    <property type="match status" value="1"/>
</dbReference>
<feature type="domain" description="THUMP" evidence="8">
    <location>
        <begin position="47"/>
        <end position="158"/>
    </location>
</feature>
<evidence type="ECO:0000313" key="9">
    <source>
        <dbReference type="EMBL" id="SHI78738.1"/>
    </source>
</evidence>
<dbReference type="Pfam" id="PF02926">
    <property type="entry name" value="THUMP"/>
    <property type="match status" value="1"/>
</dbReference>
<dbReference type="InterPro" id="IPR000241">
    <property type="entry name" value="RlmKL-like_Mtase"/>
</dbReference>
<gene>
    <name evidence="6" type="primary">rlmL</name>
    <name evidence="9" type="ORF">SAMN02745165_00877</name>
</gene>
<evidence type="ECO:0000256" key="2">
    <source>
        <dbReference type="ARBA" id="ARBA00022552"/>
    </source>
</evidence>
<dbReference type="GO" id="GO:0005737">
    <property type="term" value="C:cytoplasm"/>
    <property type="evidence" value="ECO:0007669"/>
    <property type="project" value="UniProtKB-SubCell"/>
</dbReference>
<dbReference type="Gene3D" id="3.30.2130.30">
    <property type="match status" value="1"/>
</dbReference>
<dbReference type="Gene3D" id="3.40.50.150">
    <property type="entry name" value="Vaccinia Virus protein VP39"/>
    <property type="match status" value="2"/>
</dbReference>
<keyword evidence="7" id="KW-0694">RNA-binding</keyword>
<protein>
    <recommendedName>
        <fullName evidence="6">Ribosomal RNA large subunit methyltransferase K/L</fullName>
    </recommendedName>
    <domain>
        <recommendedName>
            <fullName evidence="6">23S rRNA m2G2445 methyltransferase</fullName>
            <ecNumber evidence="6">2.1.1.173</ecNumber>
        </recommendedName>
        <alternativeName>
            <fullName evidence="6">rRNA (guanine-N(2)-)-methyltransferase RlmL</fullName>
        </alternativeName>
    </domain>
    <domain>
        <recommendedName>
            <fullName evidence="6">23S rRNA m7G2069 methyltransferase</fullName>
            <ecNumber evidence="6">2.1.1.264</ecNumber>
        </recommendedName>
        <alternativeName>
            <fullName evidence="6">rRNA (guanine-N(7)-)-methyltransferase RlmK</fullName>
        </alternativeName>
    </domain>
</protein>
<keyword evidence="1 6" id="KW-0963">Cytoplasm</keyword>
<keyword evidence="10" id="KW-1185">Reference proteome</keyword>
<comment type="function">
    <text evidence="6">Specifically methylates the guanine in position 2445 (m2G2445) and the guanine in position 2069 (m7G2069) of 23S rRNA.</text>
</comment>
<evidence type="ECO:0000313" key="10">
    <source>
        <dbReference type="Proteomes" id="UP000184171"/>
    </source>
</evidence>
<dbReference type="SMART" id="SM00981">
    <property type="entry name" value="THUMP"/>
    <property type="match status" value="1"/>
</dbReference>
<comment type="catalytic activity">
    <reaction evidence="6">
        <text>guanosine(2069) in 23S rRNA + S-adenosyl-L-methionine = N(2)-methylguanosine(2069) in 23S rRNA + S-adenosyl-L-homocysteine + H(+)</text>
        <dbReference type="Rhea" id="RHEA:43772"/>
        <dbReference type="Rhea" id="RHEA-COMP:10688"/>
        <dbReference type="Rhea" id="RHEA-COMP:10689"/>
        <dbReference type="ChEBI" id="CHEBI:15378"/>
        <dbReference type="ChEBI" id="CHEBI:57856"/>
        <dbReference type="ChEBI" id="CHEBI:59789"/>
        <dbReference type="ChEBI" id="CHEBI:74269"/>
        <dbReference type="ChEBI" id="CHEBI:74481"/>
        <dbReference type="EC" id="2.1.1.264"/>
    </reaction>
</comment>
<dbReference type="InterPro" id="IPR004114">
    <property type="entry name" value="THUMP_dom"/>
</dbReference>
<keyword evidence="3 6" id="KW-0489">Methyltransferase</keyword>
<dbReference type="Gene3D" id="3.30.750.80">
    <property type="entry name" value="RNA methyltransferase domain (HRMD) like"/>
    <property type="match status" value="1"/>
</dbReference>
<evidence type="ECO:0000256" key="6">
    <source>
        <dbReference type="HAMAP-Rule" id="MF_01858"/>
    </source>
</evidence>
<dbReference type="EC" id="2.1.1.173" evidence="6"/>
<name>A0A1M6E0E0_MALRU</name>
<dbReference type="InterPro" id="IPR053943">
    <property type="entry name" value="RlmKL-like_Mtase_CS"/>
</dbReference>
<dbReference type="SUPFAM" id="SSF53335">
    <property type="entry name" value="S-adenosyl-L-methionine-dependent methyltransferases"/>
    <property type="match status" value="2"/>
</dbReference>
<evidence type="ECO:0000256" key="7">
    <source>
        <dbReference type="PROSITE-ProRule" id="PRU00529"/>
    </source>
</evidence>